<feature type="domain" description="SEA" evidence="13">
    <location>
        <begin position="277"/>
        <end position="394"/>
    </location>
</feature>
<dbReference type="PROSITE" id="PS50024">
    <property type="entry name" value="SEA"/>
    <property type="match status" value="1"/>
</dbReference>
<evidence type="ECO:0000259" key="14">
    <source>
        <dbReference type="PROSITE" id="PS50026"/>
    </source>
</evidence>
<keyword evidence="8" id="KW-0325">Glycoprotein</keyword>
<feature type="region of interest" description="Disordered" evidence="10">
    <location>
        <begin position="28"/>
        <end position="228"/>
    </location>
</feature>
<evidence type="ECO:0000256" key="2">
    <source>
        <dbReference type="ARBA" id="ARBA00022475"/>
    </source>
</evidence>
<dbReference type="PANTHER" id="PTHR24037:SF10">
    <property type="entry name" value="MUCIN-13"/>
    <property type="match status" value="1"/>
</dbReference>
<keyword evidence="2" id="KW-1003">Cell membrane</keyword>
<feature type="signal peptide" evidence="12">
    <location>
        <begin position="1"/>
        <end position="19"/>
    </location>
</feature>
<accession>A0AA97KNL3</accession>
<keyword evidence="11" id="KW-1133">Transmembrane helix</keyword>
<feature type="compositionally biased region" description="Low complexity" evidence="10">
    <location>
        <begin position="28"/>
        <end position="180"/>
    </location>
</feature>
<dbReference type="Proteomes" id="UP001190640">
    <property type="component" value="Chromosome 2"/>
</dbReference>
<dbReference type="PROSITE" id="PS50026">
    <property type="entry name" value="EGF_3"/>
    <property type="match status" value="1"/>
</dbReference>
<feature type="domain" description="EGF-like" evidence="14">
    <location>
        <begin position="236"/>
        <end position="273"/>
    </location>
</feature>
<evidence type="ECO:0000256" key="11">
    <source>
        <dbReference type="SAM" id="Phobius"/>
    </source>
</evidence>
<evidence type="ECO:0000313" key="16">
    <source>
        <dbReference type="RefSeq" id="XP_054827330.1"/>
    </source>
</evidence>
<keyword evidence="11" id="KW-0812">Transmembrane</keyword>
<dbReference type="InterPro" id="IPR000742">
    <property type="entry name" value="EGF"/>
</dbReference>
<dbReference type="GeneID" id="129324223"/>
<evidence type="ECO:0000256" key="6">
    <source>
        <dbReference type="ARBA" id="ARBA00023136"/>
    </source>
</evidence>
<dbReference type="GO" id="GO:0005886">
    <property type="term" value="C:plasma membrane"/>
    <property type="evidence" value="ECO:0007669"/>
    <property type="project" value="UniProtKB-SubCell"/>
</dbReference>
<evidence type="ECO:0000256" key="4">
    <source>
        <dbReference type="ARBA" id="ARBA00022729"/>
    </source>
</evidence>
<evidence type="ECO:0000256" key="10">
    <source>
        <dbReference type="SAM" id="MobiDB-lite"/>
    </source>
</evidence>
<reference evidence="16" key="1">
    <citation type="submission" date="2025-08" db="UniProtKB">
        <authorList>
            <consortium name="RefSeq"/>
        </authorList>
    </citation>
    <scope>IDENTIFICATION</scope>
    <source>
        <tissue evidence="16">Blood</tissue>
    </source>
</reference>
<dbReference type="RefSeq" id="XP_054827330.1">
    <property type="nucleotide sequence ID" value="XM_054971355.1"/>
</dbReference>
<proteinExistence type="predicted"/>
<keyword evidence="3 9" id="KW-0245">EGF-like domain</keyword>
<evidence type="ECO:0000256" key="1">
    <source>
        <dbReference type="ARBA" id="ARBA00004236"/>
    </source>
</evidence>
<sequence>MKGCVLLAVLLFAFCTVKATTITMISTATSVQPSSSTKTLSTASSATTTTTTSTATSEQPSSSTKTLSPASSATTTTTTSTATSEQPSSSTKTLSPASSATITTTTSTATSEQPSSSTKTLSPASSATTTTTTSTATSEQPSSSTKTLSPASSATTITMISTATSVQPSSSTKTLSTASSDNTSTNGYSTQSTSPTTLNNSIDSDTTTANESFPESTSSTIIPTSSTTVTNPITSVPLPCEEKTCPYDAVCINLMDQQYTCRCPFGFYYTNTSGCQKGKIFPGDLSLKNLPFNNYFENVNSAEYMQLYENVTQFFQTVFNNESTFEQTIISSVKSSSSTLKRLRAAERASFTVVSLINMFDSSTSLTSTEINNRIQKALNEGGSSFTSVRPCDTPEIKCDKQTTECAEKDDGSIPACECKPGLAKKNDQEDTSCLLCNQICSQENNKQCIMKDGGIPECQCMPNFSDKDGQCQKCDFGYSGENCKDNYMAIIVGVSVACGIVIVVLAGVLIYRSLRAKKEPKPERRSLLSNDYSATERDYKSKSATKIAPTKKIFPRIQMENSAGQGGQARSNEEGSVANMAYLPEQDYDDADPSSFEMTTRSKF</sequence>
<keyword evidence="6 11" id="KW-0472">Membrane</keyword>
<evidence type="ECO:0000256" key="5">
    <source>
        <dbReference type="ARBA" id="ARBA00022737"/>
    </source>
</evidence>
<keyword evidence="15" id="KW-1185">Reference proteome</keyword>
<feature type="compositionally biased region" description="Polar residues" evidence="10">
    <location>
        <begin position="181"/>
        <end position="215"/>
    </location>
</feature>
<keyword evidence="7" id="KW-1015">Disulfide bond</keyword>
<organism evidence="15 16">
    <name type="scientific">Eublepharis macularius</name>
    <name type="common">Leopard gecko</name>
    <name type="synonym">Cyrtodactylus macularius</name>
    <dbReference type="NCBI Taxonomy" id="481883"/>
    <lineage>
        <taxon>Eukaryota</taxon>
        <taxon>Metazoa</taxon>
        <taxon>Chordata</taxon>
        <taxon>Craniata</taxon>
        <taxon>Vertebrata</taxon>
        <taxon>Euteleostomi</taxon>
        <taxon>Lepidosauria</taxon>
        <taxon>Squamata</taxon>
        <taxon>Bifurcata</taxon>
        <taxon>Gekkota</taxon>
        <taxon>Eublepharidae</taxon>
        <taxon>Eublepharinae</taxon>
        <taxon>Eublepharis</taxon>
    </lineage>
</organism>
<keyword evidence="5" id="KW-0677">Repeat</keyword>
<feature type="region of interest" description="Disordered" evidence="10">
    <location>
        <begin position="555"/>
        <end position="605"/>
    </location>
</feature>
<feature type="compositionally biased region" description="Low complexity" evidence="10">
    <location>
        <begin position="216"/>
        <end position="228"/>
    </location>
</feature>
<dbReference type="InterPro" id="IPR000082">
    <property type="entry name" value="SEA_dom"/>
</dbReference>
<evidence type="ECO:0000256" key="7">
    <source>
        <dbReference type="ARBA" id="ARBA00023157"/>
    </source>
</evidence>
<protein>
    <submittedName>
        <fullName evidence="16">Mucin-13 isoform X1</fullName>
    </submittedName>
</protein>
<evidence type="ECO:0000259" key="13">
    <source>
        <dbReference type="PROSITE" id="PS50024"/>
    </source>
</evidence>
<comment type="caution">
    <text evidence="9">Lacks conserved residue(s) required for the propagation of feature annotation.</text>
</comment>
<evidence type="ECO:0000256" key="12">
    <source>
        <dbReference type="SAM" id="SignalP"/>
    </source>
</evidence>
<gene>
    <name evidence="16" type="primary">MUC13</name>
</gene>
<dbReference type="KEGG" id="emc:129324223"/>
<evidence type="ECO:0000256" key="9">
    <source>
        <dbReference type="PROSITE-ProRule" id="PRU00076"/>
    </source>
</evidence>
<evidence type="ECO:0000313" key="15">
    <source>
        <dbReference type="Proteomes" id="UP001190640"/>
    </source>
</evidence>
<dbReference type="SMART" id="SM00181">
    <property type="entry name" value="EGF"/>
    <property type="match status" value="3"/>
</dbReference>
<name>A0AA97KNL3_EUBMA</name>
<comment type="subcellular location">
    <subcellularLocation>
        <location evidence="1">Cell membrane</location>
    </subcellularLocation>
</comment>
<feature type="chain" id="PRO_5041689958" evidence="12">
    <location>
        <begin position="20"/>
        <end position="605"/>
    </location>
</feature>
<evidence type="ECO:0000256" key="8">
    <source>
        <dbReference type="ARBA" id="ARBA00023180"/>
    </source>
</evidence>
<evidence type="ECO:0000256" key="3">
    <source>
        <dbReference type="ARBA" id="ARBA00022536"/>
    </source>
</evidence>
<dbReference type="PANTHER" id="PTHR24037">
    <property type="entry name" value="HEART DEVELOPMENT PROTEIN WITH EGF-LIKE DOMAINS 1"/>
    <property type="match status" value="1"/>
</dbReference>
<dbReference type="CTD" id="56667"/>
<feature type="transmembrane region" description="Helical" evidence="11">
    <location>
        <begin position="488"/>
        <end position="512"/>
    </location>
</feature>
<dbReference type="AlphaFoldDB" id="A0AA97KNL3"/>
<keyword evidence="4 12" id="KW-0732">Signal</keyword>